<dbReference type="EMBL" id="PGTD01000018">
    <property type="protein sequence ID" value="PJE27068.1"/>
    <property type="molecule type" value="Genomic_DNA"/>
</dbReference>
<dbReference type="OrthoDB" id="9812459at2"/>
<gene>
    <name evidence="2" type="ORF">CVM39_17260</name>
    <name evidence="3" type="ORF">SAMN06297129_3266</name>
</gene>
<dbReference type="Proteomes" id="UP000231702">
    <property type="component" value="Unassembled WGS sequence"/>
</dbReference>
<organism evidence="3 4">
    <name type="scientific">Pseudooceanicola antarcticus</name>
    <dbReference type="NCBI Taxonomy" id="1247613"/>
    <lineage>
        <taxon>Bacteria</taxon>
        <taxon>Pseudomonadati</taxon>
        <taxon>Pseudomonadota</taxon>
        <taxon>Alphaproteobacteria</taxon>
        <taxon>Rhodobacterales</taxon>
        <taxon>Paracoccaceae</taxon>
        <taxon>Pseudooceanicola</taxon>
    </lineage>
</organism>
<keyword evidence="5" id="KW-1185">Reference proteome</keyword>
<dbReference type="RefSeq" id="WP_097146952.1">
    <property type="nucleotide sequence ID" value="NZ_OBEA01000006.1"/>
</dbReference>
<protein>
    <submittedName>
        <fullName evidence="2">Host attachment protein</fullName>
    </submittedName>
    <submittedName>
        <fullName evidence="3">Protein required for attachment to host cells</fullName>
    </submittedName>
</protein>
<dbReference type="Proteomes" id="UP000231655">
    <property type="component" value="Unassembled WGS sequence"/>
</dbReference>
<proteinExistence type="predicted"/>
<evidence type="ECO:0000313" key="2">
    <source>
        <dbReference type="EMBL" id="PJE27068.1"/>
    </source>
</evidence>
<sequence>MTEKSHLPHKAWVLVADGEKALFLRNVTDGEDPYLQVIRKEEQDNPKDIDQSANRPGRMQDTGVGQRSAMDDTDWHELAKERFADELAEMLYARAHRGAFEHIVLVAPPKVLGELRKQLHQEVTNRVIGEVPKTLTNHPLDEIEAQVKADLAG</sequence>
<evidence type="ECO:0000313" key="5">
    <source>
        <dbReference type="Proteomes" id="UP000231702"/>
    </source>
</evidence>
<feature type="compositionally biased region" description="Basic and acidic residues" evidence="1">
    <location>
        <begin position="40"/>
        <end position="50"/>
    </location>
</feature>
<dbReference type="EMBL" id="OBEA01000006">
    <property type="protein sequence ID" value="SNY56348.1"/>
    <property type="molecule type" value="Genomic_DNA"/>
</dbReference>
<name>A0A285J7Z1_9RHOB</name>
<evidence type="ECO:0000313" key="4">
    <source>
        <dbReference type="Proteomes" id="UP000231655"/>
    </source>
</evidence>
<evidence type="ECO:0000313" key="3">
    <source>
        <dbReference type="EMBL" id="SNY56348.1"/>
    </source>
</evidence>
<accession>A0A285J7Z1</accession>
<dbReference type="Pfam" id="PF18856">
    <property type="entry name" value="baeRF_family12"/>
    <property type="match status" value="1"/>
</dbReference>
<reference evidence="2 5" key="2">
    <citation type="journal article" date="2018" name="Int. J. Syst. Evol. Microbiol.">
        <title>Pseudooceanicola lipolyticus sp. nov., a marine alphaproteobacterium, reclassification of Oceanicola flagellatus as Pseudooceanicola flagellatus comb. nov. and emended description of the genus Pseudooceanicola.</title>
        <authorList>
            <person name="Huang M.-M."/>
            <person name="Guo L.-L."/>
            <person name="Wu Y.-H."/>
            <person name="Lai Q.-L."/>
            <person name="Shao Z.-Z."/>
            <person name="Wang C.-S."/>
            <person name="Wu M."/>
            <person name="Xu X.-W."/>
        </authorList>
    </citation>
    <scope>NUCLEOTIDE SEQUENCE [LARGE SCALE GENOMIC DNA]</scope>
    <source>
        <strain evidence="2 5">Ar-45</strain>
    </source>
</reference>
<feature type="region of interest" description="Disordered" evidence="1">
    <location>
        <begin position="40"/>
        <end position="73"/>
    </location>
</feature>
<reference evidence="3 4" key="1">
    <citation type="submission" date="2017-09" db="EMBL/GenBank/DDBJ databases">
        <authorList>
            <person name="Ehlers B."/>
            <person name="Leendertz F.H."/>
        </authorList>
    </citation>
    <scope>NUCLEOTIDE SEQUENCE [LARGE SCALE GENOMIC DNA]</scope>
    <source>
        <strain evidence="3 4">CGMCC 1.12662</strain>
    </source>
</reference>
<evidence type="ECO:0000256" key="1">
    <source>
        <dbReference type="SAM" id="MobiDB-lite"/>
    </source>
</evidence>
<dbReference type="InterPro" id="IPR041374">
    <property type="entry name" value="BaeRF_family12"/>
</dbReference>
<dbReference type="AlphaFoldDB" id="A0A285J7Z1"/>